<organism evidence="2 3">
    <name type="scientific">Endocarpon pusillum</name>
    <dbReference type="NCBI Taxonomy" id="364733"/>
    <lineage>
        <taxon>Eukaryota</taxon>
        <taxon>Fungi</taxon>
        <taxon>Dikarya</taxon>
        <taxon>Ascomycota</taxon>
        <taxon>Pezizomycotina</taxon>
        <taxon>Eurotiomycetes</taxon>
        <taxon>Chaetothyriomycetidae</taxon>
        <taxon>Verrucariales</taxon>
        <taxon>Verrucariaceae</taxon>
        <taxon>Endocarpon</taxon>
    </lineage>
</organism>
<evidence type="ECO:0000313" key="3">
    <source>
        <dbReference type="Proteomes" id="UP000606974"/>
    </source>
</evidence>
<dbReference type="AlphaFoldDB" id="A0A8H7AGJ9"/>
<gene>
    <name evidence="2" type="ORF">GJ744_009147</name>
</gene>
<keyword evidence="3" id="KW-1185">Reference proteome</keyword>
<evidence type="ECO:0000313" key="2">
    <source>
        <dbReference type="EMBL" id="KAF7508598.1"/>
    </source>
</evidence>
<proteinExistence type="predicted"/>
<name>A0A8H7AGJ9_9EURO</name>
<feature type="region of interest" description="Disordered" evidence="1">
    <location>
        <begin position="122"/>
        <end position="146"/>
    </location>
</feature>
<sequence length="146" mass="16712">MPFPPSEYAAYANAIVGKPLALVNTSWSIELAEAPYWRQHTLPASPNPEIGATVDPLRTEATANMDKYHFKVKISDAERPFDGVVAYWDNEWQHYRQRRSQVVHDNRLRQILRLYRVGRDKGDQSADRAPQLPELDTVFSSSRVST</sequence>
<dbReference type="OrthoDB" id="2992173at2759"/>
<comment type="caution">
    <text evidence="2">The sequence shown here is derived from an EMBL/GenBank/DDBJ whole genome shotgun (WGS) entry which is preliminary data.</text>
</comment>
<evidence type="ECO:0000256" key="1">
    <source>
        <dbReference type="SAM" id="MobiDB-lite"/>
    </source>
</evidence>
<accession>A0A8H7AGJ9</accession>
<protein>
    <submittedName>
        <fullName evidence="2">Uncharacterized protein</fullName>
    </submittedName>
</protein>
<dbReference type="EMBL" id="JAACFV010000052">
    <property type="protein sequence ID" value="KAF7508598.1"/>
    <property type="molecule type" value="Genomic_DNA"/>
</dbReference>
<dbReference type="Proteomes" id="UP000606974">
    <property type="component" value="Unassembled WGS sequence"/>
</dbReference>
<reference evidence="2" key="1">
    <citation type="submission" date="2020-02" db="EMBL/GenBank/DDBJ databases">
        <authorList>
            <person name="Palmer J.M."/>
        </authorList>
    </citation>
    <scope>NUCLEOTIDE SEQUENCE</scope>
    <source>
        <strain evidence="2">EPUS1.4</strain>
        <tissue evidence="2">Thallus</tissue>
    </source>
</reference>